<dbReference type="GO" id="GO:0031201">
    <property type="term" value="C:SNARE complex"/>
    <property type="evidence" value="ECO:0007669"/>
    <property type="project" value="TreeGrafter"/>
</dbReference>
<comment type="function">
    <text evidence="15">SNAREs, soluble N-ethylmaleimide-sensitive factor-attachment protein receptors, are essential proteins for fusion of cellular membranes. SNAREs localized on opposing membranes assemble to form a trans-SNARE complex, an extended, parallel four alpha-helical bundle that drives membrane fusion. SNAP29 is a SNARE involved in autophagy through the direct control of autophagosome membrane fusion with the lysososome membrane. Also plays a role in ciliogenesis by regulating membrane fusions.</text>
</comment>
<name>A0AAJ7SPR8_PETMA</name>
<dbReference type="SMART" id="SM00397">
    <property type="entry name" value="t_SNARE"/>
    <property type="match status" value="2"/>
</dbReference>
<evidence type="ECO:0000259" key="23">
    <source>
        <dbReference type="PROSITE" id="PS50192"/>
    </source>
</evidence>
<keyword evidence="6" id="KW-0597">Phosphoprotein</keyword>
<comment type="subcellular location">
    <subcellularLocation>
        <location evidence="16">Cell projection</location>
        <location evidence="16">Cilium membrane</location>
        <topology evidence="16">Peripheral membrane protein</topology>
    </subcellularLocation>
    <subcellularLocation>
        <location evidence="17">Cytoplasmic vesicle</location>
        <location evidence="17">Autophagosome membrane</location>
        <topology evidence="17">Peripheral membrane protein</topology>
    </subcellularLocation>
    <subcellularLocation>
        <location evidence="1">Golgi apparatus membrane</location>
        <topology evidence="1">Peripheral membrane protein</topology>
    </subcellularLocation>
</comment>
<evidence type="ECO:0000256" key="10">
    <source>
        <dbReference type="ARBA" id="ARBA00023054"/>
    </source>
</evidence>
<dbReference type="SUPFAM" id="SSF58038">
    <property type="entry name" value="SNARE fusion complex"/>
    <property type="match status" value="2"/>
</dbReference>
<keyword evidence="8" id="KW-0072">Autophagy</keyword>
<dbReference type="GO" id="GO:0000139">
    <property type="term" value="C:Golgi membrane"/>
    <property type="evidence" value="ECO:0007669"/>
    <property type="project" value="UniProtKB-SubCell"/>
</dbReference>
<keyword evidence="4" id="KW-1003">Cell membrane</keyword>
<dbReference type="Proteomes" id="UP001318040">
    <property type="component" value="Chromosome 5"/>
</dbReference>
<evidence type="ECO:0000256" key="4">
    <source>
        <dbReference type="ARBA" id="ARBA00022475"/>
    </source>
</evidence>
<dbReference type="GO" id="GO:0031410">
    <property type="term" value="C:cytoplasmic vesicle"/>
    <property type="evidence" value="ECO:0007669"/>
    <property type="project" value="UniProtKB-KW"/>
</dbReference>
<dbReference type="CDD" id="cd15856">
    <property type="entry name" value="SNARE_SNAP29C"/>
    <property type="match status" value="1"/>
</dbReference>
<dbReference type="GO" id="GO:0031629">
    <property type="term" value="P:synaptic vesicle fusion to presynaptic active zone membrane"/>
    <property type="evidence" value="ECO:0007669"/>
    <property type="project" value="TreeGrafter"/>
</dbReference>
<evidence type="ECO:0000256" key="7">
    <source>
        <dbReference type="ARBA" id="ARBA00022927"/>
    </source>
</evidence>
<dbReference type="InterPro" id="IPR000727">
    <property type="entry name" value="T_SNARE_dom"/>
</dbReference>
<feature type="domain" description="T-SNARE coiled-coil homology" evidence="23">
    <location>
        <begin position="50"/>
        <end position="112"/>
    </location>
</feature>
<dbReference type="RefSeq" id="XP_032803275.1">
    <property type="nucleotide sequence ID" value="XM_032947384.1"/>
</dbReference>
<evidence type="ECO:0000256" key="18">
    <source>
        <dbReference type="ARBA" id="ARBA00041113"/>
    </source>
</evidence>
<keyword evidence="13" id="KW-0966">Cell projection</keyword>
<keyword evidence="11" id="KW-0969">Cilium</keyword>
<dbReference type="CDD" id="cd15887">
    <property type="entry name" value="SNARE_SNAP29N"/>
    <property type="match status" value="1"/>
</dbReference>
<evidence type="ECO:0000256" key="9">
    <source>
        <dbReference type="ARBA" id="ARBA00023034"/>
    </source>
</evidence>
<keyword evidence="9" id="KW-0333">Golgi apparatus</keyword>
<feature type="compositionally biased region" description="Basic and acidic residues" evidence="22">
    <location>
        <begin position="36"/>
        <end position="46"/>
    </location>
</feature>
<dbReference type="GO" id="GO:0000421">
    <property type="term" value="C:autophagosome membrane"/>
    <property type="evidence" value="ECO:0007669"/>
    <property type="project" value="UniProtKB-SubCell"/>
</dbReference>
<evidence type="ECO:0000256" key="21">
    <source>
        <dbReference type="ARBA" id="ARBA00046522"/>
    </source>
</evidence>
<dbReference type="GO" id="GO:0015031">
    <property type="term" value="P:protein transport"/>
    <property type="evidence" value="ECO:0007669"/>
    <property type="project" value="UniProtKB-KW"/>
</dbReference>
<evidence type="ECO:0000313" key="24">
    <source>
        <dbReference type="Proteomes" id="UP001318040"/>
    </source>
</evidence>
<evidence type="ECO:0000313" key="25">
    <source>
        <dbReference type="RefSeq" id="XP_032803275.1"/>
    </source>
</evidence>
<evidence type="ECO:0000256" key="15">
    <source>
        <dbReference type="ARBA" id="ARBA00037064"/>
    </source>
</evidence>
<sequence length="263" mass="29578">MTTRAGGVNPFDDDDDAWMRRRADKLEDDDDEEEFEAPRTRQEELRQEVLRRQRAMAQSTGRSAGLIADSEKVGVETAQELIRQGEALRRTEKTLDKMDGDLTISQRHISSIKSVFGGLANYFRSKPEPPKAEPPVEDTARGNARLQEALDKSKETQSQYEDCHPVLRKQEMAGFYDDIGSETMPGGAAKVDGSKKNPVLQAYHQKMDNDLEDIGMGLGRLKGLALGLQMEIGEQDEVIDRLTSRVDKVDTRVRSTNQQVRKL</sequence>
<keyword evidence="12" id="KW-0472">Membrane</keyword>
<evidence type="ECO:0000256" key="19">
    <source>
        <dbReference type="ARBA" id="ARBA00042308"/>
    </source>
</evidence>
<dbReference type="GO" id="GO:0006914">
    <property type="term" value="P:autophagy"/>
    <property type="evidence" value="ECO:0007669"/>
    <property type="project" value="UniProtKB-KW"/>
</dbReference>
<evidence type="ECO:0000256" key="1">
    <source>
        <dbReference type="ARBA" id="ARBA00004395"/>
    </source>
</evidence>
<keyword evidence="10" id="KW-0175">Coiled coil</keyword>
<evidence type="ECO:0000256" key="17">
    <source>
        <dbReference type="ARBA" id="ARBA00037854"/>
    </source>
</evidence>
<dbReference type="PANTHER" id="PTHR19305">
    <property type="entry name" value="SYNAPTOSOMAL ASSOCIATED PROTEIN"/>
    <property type="match status" value="1"/>
</dbReference>
<accession>A0AAJ7SPR8</accession>
<evidence type="ECO:0000256" key="12">
    <source>
        <dbReference type="ARBA" id="ARBA00023136"/>
    </source>
</evidence>
<evidence type="ECO:0000256" key="20">
    <source>
        <dbReference type="ARBA" id="ARBA00043032"/>
    </source>
</evidence>
<dbReference type="AlphaFoldDB" id="A0AAJ7SPR8"/>
<gene>
    <name evidence="25" type="primary">SNAP29</name>
</gene>
<protein>
    <recommendedName>
        <fullName evidence="18">Synaptosomal-associated protein 29</fullName>
    </recommendedName>
    <alternativeName>
        <fullName evidence="19">Soluble 29 kDa NSF attachment protein</fullName>
    </alternativeName>
    <alternativeName>
        <fullName evidence="20">Vesicle-membrane fusion protein SNAP-29</fullName>
    </alternativeName>
</protein>
<evidence type="ECO:0000256" key="5">
    <source>
        <dbReference type="ARBA" id="ARBA00022490"/>
    </source>
</evidence>
<evidence type="ECO:0000256" key="11">
    <source>
        <dbReference type="ARBA" id="ARBA00023069"/>
    </source>
</evidence>
<dbReference type="PANTHER" id="PTHR19305:SF9">
    <property type="entry name" value="SYNAPTOSOMAL-ASSOCIATED PROTEIN 29"/>
    <property type="match status" value="1"/>
</dbReference>
<evidence type="ECO:0000256" key="2">
    <source>
        <dbReference type="ARBA" id="ARBA00009480"/>
    </source>
</evidence>
<dbReference type="GO" id="GO:0005484">
    <property type="term" value="F:SNAP receptor activity"/>
    <property type="evidence" value="ECO:0007669"/>
    <property type="project" value="TreeGrafter"/>
</dbReference>
<comment type="similarity">
    <text evidence="2">Belongs to the SNAP-25 family.</text>
</comment>
<feature type="region of interest" description="Disordered" evidence="22">
    <location>
        <begin position="1"/>
        <end position="46"/>
    </location>
</feature>
<evidence type="ECO:0000256" key="8">
    <source>
        <dbReference type="ARBA" id="ARBA00023006"/>
    </source>
</evidence>
<dbReference type="KEGG" id="pmrn:116939231"/>
<dbReference type="PROSITE" id="PS50192">
    <property type="entry name" value="T_SNARE"/>
    <property type="match status" value="2"/>
</dbReference>
<evidence type="ECO:0000256" key="13">
    <source>
        <dbReference type="ARBA" id="ARBA00023273"/>
    </source>
</evidence>
<feature type="domain" description="T-SNARE coiled-coil homology" evidence="23">
    <location>
        <begin position="201"/>
        <end position="263"/>
    </location>
</feature>
<evidence type="ECO:0000256" key="16">
    <source>
        <dbReference type="ARBA" id="ARBA00037808"/>
    </source>
</evidence>
<dbReference type="FunFam" id="1.20.5.110:FF:000041">
    <property type="entry name" value="Synaptosomal-associated protein 29"/>
    <property type="match status" value="1"/>
</dbReference>
<evidence type="ECO:0000256" key="14">
    <source>
        <dbReference type="ARBA" id="ARBA00023329"/>
    </source>
</evidence>
<dbReference type="CTD" id="9342"/>
<proteinExistence type="inferred from homology"/>
<dbReference type="Gene3D" id="1.20.5.110">
    <property type="match status" value="2"/>
</dbReference>
<keyword evidence="7" id="KW-0653">Protein transport</keyword>
<keyword evidence="3" id="KW-0813">Transport</keyword>
<feature type="compositionally biased region" description="Acidic residues" evidence="22">
    <location>
        <begin position="26"/>
        <end position="35"/>
    </location>
</feature>
<dbReference type="GO" id="GO:0060170">
    <property type="term" value="C:ciliary membrane"/>
    <property type="evidence" value="ECO:0007669"/>
    <property type="project" value="UniProtKB-SubCell"/>
</dbReference>
<evidence type="ECO:0000256" key="22">
    <source>
        <dbReference type="SAM" id="MobiDB-lite"/>
    </source>
</evidence>
<dbReference type="GO" id="GO:0019905">
    <property type="term" value="F:syntaxin binding"/>
    <property type="evidence" value="ECO:0007669"/>
    <property type="project" value="TreeGrafter"/>
</dbReference>
<dbReference type="GO" id="GO:0098793">
    <property type="term" value="C:presynapse"/>
    <property type="evidence" value="ECO:0007669"/>
    <property type="project" value="GOC"/>
</dbReference>
<reference evidence="25" key="1">
    <citation type="submission" date="2025-08" db="UniProtKB">
        <authorList>
            <consortium name="RefSeq"/>
        </authorList>
    </citation>
    <scope>IDENTIFICATION</scope>
    <source>
        <tissue evidence="25">Sperm</tissue>
    </source>
</reference>
<evidence type="ECO:0000256" key="6">
    <source>
        <dbReference type="ARBA" id="ARBA00022553"/>
    </source>
</evidence>
<keyword evidence="24" id="KW-1185">Reference proteome</keyword>
<comment type="subunit">
    <text evidence="21">Forms a SNARE complex, composed of VAMP8, SNAP29 and STX17, involved in fusion of autophagosome with lysosome. Interacts with multiple syntaxins including STX6. Interacts with EIPR1. Interacts with STX17; this interaction is increased in the absence of TMEM39A.</text>
</comment>
<dbReference type="FunFam" id="1.20.5.110:FF:000051">
    <property type="entry name" value="synaptosomal-associated protein 29"/>
    <property type="match status" value="1"/>
</dbReference>
<organism evidence="24 25">
    <name type="scientific">Petromyzon marinus</name>
    <name type="common">Sea lamprey</name>
    <dbReference type="NCBI Taxonomy" id="7757"/>
    <lineage>
        <taxon>Eukaryota</taxon>
        <taxon>Metazoa</taxon>
        <taxon>Chordata</taxon>
        <taxon>Craniata</taxon>
        <taxon>Vertebrata</taxon>
        <taxon>Cyclostomata</taxon>
        <taxon>Hyperoartia</taxon>
        <taxon>Petromyzontiformes</taxon>
        <taxon>Petromyzontidae</taxon>
        <taxon>Petromyzon</taxon>
    </lineage>
</organism>
<dbReference type="GO" id="GO:0016082">
    <property type="term" value="P:synaptic vesicle priming"/>
    <property type="evidence" value="ECO:0007669"/>
    <property type="project" value="TreeGrafter"/>
</dbReference>
<keyword evidence="14" id="KW-0968">Cytoplasmic vesicle</keyword>
<keyword evidence="5" id="KW-0963">Cytoplasm</keyword>
<evidence type="ECO:0000256" key="3">
    <source>
        <dbReference type="ARBA" id="ARBA00022448"/>
    </source>
</evidence>